<proteinExistence type="predicted"/>
<evidence type="ECO:0000313" key="1">
    <source>
        <dbReference type="EMBL" id="EHK19584.1"/>
    </source>
</evidence>
<dbReference type="OMA" id="MHICEPW"/>
<dbReference type="EMBL" id="ABDF02000083">
    <property type="protein sequence ID" value="EHK19584.1"/>
    <property type="molecule type" value="Genomic_DNA"/>
</dbReference>
<dbReference type="InParanoid" id="G9N1F4"/>
<name>G9N1F4_HYPVG</name>
<dbReference type="eggNOG" id="ENOG502SHTH">
    <property type="taxonomic scope" value="Eukaryota"/>
</dbReference>
<dbReference type="InterPro" id="IPR023213">
    <property type="entry name" value="CAT-like_dom_sf"/>
</dbReference>
<dbReference type="OrthoDB" id="21502at2759"/>
<reference evidence="1 2" key="1">
    <citation type="journal article" date="2011" name="Genome Biol.">
        <title>Comparative genome sequence analysis underscores mycoparasitism as the ancestral life style of Trichoderma.</title>
        <authorList>
            <person name="Kubicek C.P."/>
            <person name="Herrera-Estrella A."/>
            <person name="Seidl-Seiboth V."/>
            <person name="Martinez D.A."/>
            <person name="Druzhinina I.S."/>
            <person name="Thon M."/>
            <person name="Zeilinger S."/>
            <person name="Casas-Flores S."/>
            <person name="Horwitz B.A."/>
            <person name="Mukherjee P.K."/>
            <person name="Mukherjee M."/>
            <person name="Kredics L."/>
            <person name="Alcaraz L.D."/>
            <person name="Aerts A."/>
            <person name="Antal Z."/>
            <person name="Atanasova L."/>
            <person name="Cervantes-Badillo M.G."/>
            <person name="Challacombe J."/>
            <person name="Chertkov O."/>
            <person name="McCluskey K."/>
            <person name="Coulpier F."/>
            <person name="Deshpande N."/>
            <person name="von Doehren H."/>
            <person name="Ebbole D.J."/>
            <person name="Esquivel-Naranjo E.U."/>
            <person name="Fekete E."/>
            <person name="Flipphi M."/>
            <person name="Glaser F."/>
            <person name="Gomez-Rodriguez E.Y."/>
            <person name="Gruber S."/>
            <person name="Han C."/>
            <person name="Henrissat B."/>
            <person name="Hermosa R."/>
            <person name="Hernandez-Onate M."/>
            <person name="Karaffa L."/>
            <person name="Kosti I."/>
            <person name="Le Crom S."/>
            <person name="Lindquist E."/>
            <person name="Lucas S."/>
            <person name="Luebeck M."/>
            <person name="Luebeck P.S."/>
            <person name="Margeot A."/>
            <person name="Metz B."/>
            <person name="Misra M."/>
            <person name="Nevalainen H."/>
            <person name="Omann M."/>
            <person name="Packer N."/>
            <person name="Perrone G."/>
            <person name="Uresti-Rivera E.E."/>
            <person name="Salamov A."/>
            <person name="Schmoll M."/>
            <person name="Seiboth B."/>
            <person name="Shapiro H."/>
            <person name="Sukno S."/>
            <person name="Tamayo-Ramos J.A."/>
            <person name="Tisch D."/>
            <person name="Wiest A."/>
            <person name="Wilkinson H.H."/>
            <person name="Zhang M."/>
            <person name="Coutinho P.M."/>
            <person name="Kenerley C.M."/>
            <person name="Monte E."/>
            <person name="Baker S.E."/>
            <person name="Grigoriev I.V."/>
        </authorList>
    </citation>
    <scope>NUCLEOTIDE SEQUENCE [LARGE SCALE GENOMIC DNA]</scope>
    <source>
        <strain evidence="2">Gv29-8 / FGSC 10586</strain>
    </source>
</reference>
<dbReference type="HOGENOM" id="CLU_043706_0_0_1"/>
<dbReference type="AlphaFoldDB" id="G9N1F4"/>
<dbReference type="VEuPathDB" id="FungiDB:TRIVIDRAFT_46710"/>
<sequence>MSVKTKSFSERIIPISAKDQWRPIDNIRSLVFIVVRDILDGEFMKSSLDKLIRTHVPLLGAQIKPSGADGLLQYHLITPFPEDKEIFSWSTSNVASTLEDANLVPEHNPQRGITIFPDVTVMEPCWIPSDWPVRRDQDKPDTPLLLVHLTYYTNATIVTLNLPHCVSDQIGYGSVINSWIDVMKGKEPLPFIELPEDSLDGDKDISIKELHKKYEFRLRTKRERAEVLIGIVPELVVRSKETRCTLFLPVGLVNGLRDKWRIELKGKYGADAANITNGDVVVGIIAKFANLHRKKPKKQVITGPASVRGYHPLLPKTSHYLHNATVFTVSRTAISRSKPPVSEIAYGNRLAVLEALKPEKIERGLAVARELLRRHMPMHICEPWEFSYSTTNWCNAWHGIDFSVASAKKTGEAAEKKDSDESSRDDAKTIDGAASAPLIFGHSLERNHPNRLSAAIMSKGEGGYWVDFAAPNKGMAAIRALLERDPNLETI</sequence>
<accession>G9N1F4</accession>
<dbReference type="RefSeq" id="XP_013953782.1">
    <property type="nucleotide sequence ID" value="XM_014098307.1"/>
</dbReference>
<dbReference type="STRING" id="413071.G9N1F4"/>
<dbReference type="Proteomes" id="UP000007115">
    <property type="component" value="Unassembled WGS sequence"/>
</dbReference>
<organism evidence="1 2">
    <name type="scientific">Hypocrea virens (strain Gv29-8 / FGSC 10586)</name>
    <name type="common">Gliocladium virens</name>
    <name type="synonym">Trichoderma virens</name>
    <dbReference type="NCBI Taxonomy" id="413071"/>
    <lineage>
        <taxon>Eukaryota</taxon>
        <taxon>Fungi</taxon>
        <taxon>Dikarya</taxon>
        <taxon>Ascomycota</taxon>
        <taxon>Pezizomycotina</taxon>
        <taxon>Sordariomycetes</taxon>
        <taxon>Hypocreomycetidae</taxon>
        <taxon>Hypocreales</taxon>
        <taxon>Hypocreaceae</taxon>
        <taxon>Trichoderma</taxon>
    </lineage>
</organism>
<gene>
    <name evidence="1" type="ORF">TRIVIDRAFT_46710</name>
</gene>
<dbReference type="Gene3D" id="3.30.559.10">
    <property type="entry name" value="Chloramphenicol acetyltransferase-like domain"/>
    <property type="match status" value="1"/>
</dbReference>
<comment type="caution">
    <text evidence="1">The sequence shown here is derived from an EMBL/GenBank/DDBJ whole genome shotgun (WGS) entry which is preliminary data.</text>
</comment>
<keyword evidence="2" id="KW-1185">Reference proteome</keyword>
<evidence type="ECO:0000313" key="2">
    <source>
        <dbReference type="Proteomes" id="UP000007115"/>
    </source>
</evidence>
<dbReference type="GeneID" id="25794561"/>
<protein>
    <submittedName>
        <fullName evidence="1">Uncharacterized protein</fullName>
    </submittedName>
</protein>